<sequence>MRSRFTAGAGPPTDDERQGETTEPGSRDTSLRRLVALAVGLVAVGYLVVRYLDRADDTAVENARDLAPSLEAVRDRTSNAVPGEFQQIPIGESDEPDASDEDADELSADETSAADVIDDAETNVDVTDEQRSPEEIEERAREERAEPGEMAIDDDVADVIDGEGSDDETEEEE</sequence>
<organism evidence="2 3">
    <name type="scientific">Natrialba swarupiae</name>
    <dbReference type="NCBI Taxonomy" id="2448032"/>
    <lineage>
        <taxon>Archaea</taxon>
        <taxon>Methanobacteriati</taxon>
        <taxon>Methanobacteriota</taxon>
        <taxon>Stenosarchaea group</taxon>
        <taxon>Halobacteria</taxon>
        <taxon>Halobacteriales</taxon>
        <taxon>Natrialbaceae</taxon>
        <taxon>Natrialba</taxon>
    </lineage>
</organism>
<name>A0A5D5AP93_9EURY</name>
<feature type="compositionally biased region" description="Basic and acidic residues" evidence="1">
    <location>
        <begin position="14"/>
        <end position="30"/>
    </location>
</feature>
<comment type="caution">
    <text evidence="2">The sequence shown here is derived from an EMBL/GenBank/DDBJ whole genome shotgun (WGS) entry which is preliminary data.</text>
</comment>
<feature type="compositionally biased region" description="Acidic residues" evidence="1">
    <location>
        <begin position="151"/>
        <end position="173"/>
    </location>
</feature>
<dbReference type="AlphaFoldDB" id="A0A5D5AP93"/>
<evidence type="ECO:0000256" key="1">
    <source>
        <dbReference type="SAM" id="MobiDB-lite"/>
    </source>
</evidence>
<keyword evidence="3" id="KW-1185">Reference proteome</keyword>
<dbReference type="EMBL" id="VTAW01000002">
    <property type="protein sequence ID" value="TYT63506.1"/>
    <property type="molecule type" value="Genomic_DNA"/>
</dbReference>
<reference evidence="2 3" key="1">
    <citation type="submission" date="2019-08" db="EMBL/GenBank/DDBJ databases">
        <title>Archaea genome.</title>
        <authorList>
            <person name="Kajale S."/>
            <person name="Shouche Y."/>
            <person name="Deshpande N."/>
            <person name="Sharma A."/>
        </authorList>
    </citation>
    <scope>NUCLEOTIDE SEQUENCE [LARGE SCALE GENOMIC DNA]</scope>
    <source>
        <strain evidence="2 3">ESP3B_9</strain>
    </source>
</reference>
<dbReference type="RefSeq" id="WP_149079973.1">
    <property type="nucleotide sequence ID" value="NZ_VTAW01000002.1"/>
</dbReference>
<feature type="region of interest" description="Disordered" evidence="1">
    <location>
        <begin position="74"/>
        <end position="173"/>
    </location>
</feature>
<proteinExistence type="predicted"/>
<gene>
    <name evidence="2" type="ORF">FYC77_02720</name>
</gene>
<protein>
    <submittedName>
        <fullName evidence="2">Uncharacterized protein</fullName>
    </submittedName>
</protein>
<feature type="compositionally biased region" description="Acidic residues" evidence="1">
    <location>
        <begin position="92"/>
        <end position="108"/>
    </location>
</feature>
<dbReference type="Proteomes" id="UP000324104">
    <property type="component" value="Unassembled WGS sequence"/>
</dbReference>
<feature type="region of interest" description="Disordered" evidence="1">
    <location>
        <begin position="1"/>
        <end position="30"/>
    </location>
</feature>
<feature type="compositionally biased region" description="Basic and acidic residues" evidence="1">
    <location>
        <begin position="128"/>
        <end position="147"/>
    </location>
</feature>
<evidence type="ECO:0000313" key="3">
    <source>
        <dbReference type="Proteomes" id="UP000324104"/>
    </source>
</evidence>
<evidence type="ECO:0000313" key="2">
    <source>
        <dbReference type="EMBL" id="TYT63506.1"/>
    </source>
</evidence>
<accession>A0A5D5AP93</accession>